<accession>A0A9P7ZFI6</accession>
<protein>
    <submittedName>
        <fullName evidence="2">Uncharacterized protein</fullName>
    </submittedName>
</protein>
<evidence type="ECO:0000313" key="3">
    <source>
        <dbReference type="Proteomes" id="UP000887229"/>
    </source>
</evidence>
<name>A0A9P7ZFI6_9HYPO</name>
<sequence>MDTWACTALSDVNIADASGFDQCPSPLGTDYRDQRLRNAELERAVQELREKVDEEVHKRQVVDFDRELAIDALREKPRTIERHDTAVESHSDKVERCGIVDSVPVAQQHQGWHLNDNHEASRSLPSPICPQESLSANYRDKPVFALPSYTVDQHLMELEAPHTLLPIASSEDTSQKWDKDYLITPITTDTARLNSLPRRGYTTLPPISRRHLPISMKEIRTHESNEPYIQHGGSRRSVQKVTGKTLRIQSTGLRKSTVVERGQYRGGWLAVEFKVLLKTLRNKSDEQIYGVHVHAQ</sequence>
<organism evidence="2 3">
    <name type="scientific">Emericellopsis atlantica</name>
    <dbReference type="NCBI Taxonomy" id="2614577"/>
    <lineage>
        <taxon>Eukaryota</taxon>
        <taxon>Fungi</taxon>
        <taxon>Dikarya</taxon>
        <taxon>Ascomycota</taxon>
        <taxon>Pezizomycotina</taxon>
        <taxon>Sordariomycetes</taxon>
        <taxon>Hypocreomycetidae</taxon>
        <taxon>Hypocreales</taxon>
        <taxon>Bionectriaceae</taxon>
        <taxon>Emericellopsis</taxon>
    </lineage>
</organism>
<keyword evidence="3" id="KW-1185">Reference proteome</keyword>
<dbReference type="RefSeq" id="XP_046114700.1">
    <property type="nucleotide sequence ID" value="XM_046262488.1"/>
</dbReference>
<keyword evidence="1" id="KW-0175">Coiled coil</keyword>
<feature type="coiled-coil region" evidence="1">
    <location>
        <begin position="31"/>
        <end position="58"/>
    </location>
</feature>
<evidence type="ECO:0000313" key="2">
    <source>
        <dbReference type="EMBL" id="KAG9250776.1"/>
    </source>
</evidence>
<dbReference type="EMBL" id="MU251274">
    <property type="protein sequence ID" value="KAG9250776.1"/>
    <property type="molecule type" value="Genomic_DNA"/>
</dbReference>
<dbReference type="AlphaFoldDB" id="A0A9P7ZFI6"/>
<dbReference type="Proteomes" id="UP000887229">
    <property type="component" value="Unassembled WGS sequence"/>
</dbReference>
<comment type="caution">
    <text evidence="2">The sequence shown here is derived from an EMBL/GenBank/DDBJ whole genome shotgun (WGS) entry which is preliminary data.</text>
</comment>
<gene>
    <name evidence="2" type="ORF">F5Z01DRAFT_640013</name>
</gene>
<dbReference type="GeneID" id="70293391"/>
<proteinExistence type="predicted"/>
<reference evidence="2" key="1">
    <citation type="journal article" date="2021" name="IMA Fungus">
        <title>Genomic characterization of three marine fungi, including Emericellopsis atlantica sp. nov. with signatures of a generalist lifestyle and marine biomass degradation.</title>
        <authorList>
            <person name="Hagestad O.C."/>
            <person name="Hou L."/>
            <person name="Andersen J.H."/>
            <person name="Hansen E.H."/>
            <person name="Altermark B."/>
            <person name="Li C."/>
            <person name="Kuhnert E."/>
            <person name="Cox R.J."/>
            <person name="Crous P.W."/>
            <person name="Spatafora J.W."/>
            <person name="Lail K."/>
            <person name="Amirebrahimi M."/>
            <person name="Lipzen A."/>
            <person name="Pangilinan J."/>
            <person name="Andreopoulos W."/>
            <person name="Hayes R.D."/>
            <person name="Ng V."/>
            <person name="Grigoriev I.V."/>
            <person name="Jackson S.A."/>
            <person name="Sutton T.D.S."/>
            <person name="Dobson A.D.W."/>
            <person name="Rama T."/>
        </authorList>
    </citation>
    <scope>NUCLEOTIDE SEQUENCE</scope>
    <source>
        <strain evidence="2">TS7</strain>
    </source>
</reference>
<evidence type="ECO:0000256" key="1">
    <source>
        <dbReference type="SAM" id="Coils"/>
    </source>
</evidence>